<keyword evidence="1" id="KW-1133">Transmembrane helix</keyword>
<accession>A0A1C7D6Z9</accession>
<reference evidence="2 3" key="1">
    <citation type="submission" date="2016-07" db="EMBL/GenBank/DDBJ databases">
        <title>Complete genome sequence of Altererythrobacter namhicola JCM 16345T, containing esterase-encoding genes.</title>
        <authorList>
            <person name="Cheng H."/>
            <person name="Wu Y.-H."/>
            <person name="Jian S.-L."/>
            <person name="Huo Y.-Y."/>
            <person name="Wang C.-S."/>
            <person name="Xu X.-W."/>
        </authorList>
    </citation>
    <scope>NUCLEOTIDE SEQUENCE [LARGE SCALE GENOMIC DNA]</scope>
    <source>
        <strain evidence="2 3">JCM 16345</strain>
    </source>
</reference>
<organism evidence="2 3">
    <name type="scientific">Paraurantiacibacter namhicola</name>
    <dbReference type="NCBI Taxonomy" id="645517"/>
    <lineage>
        <taxon>Bacteria</taxon>
        <taxon>Pseudomonadati</taxon>
        <taxon>Pseudomonadota</taxon>
        <taxon>Alphaproteobacteria</taxon>
        <taxon>Sphingomonadales</taxon>
        <taxon>Erythrobacteraceae</taxon>
        <taxon>Paraurantiacibacter</taxon>
    </lineage>
</organism>
<name>A0A1C7D6Z9_9SPHN</name>
<feature type="transmembrane region" description="Helical" evidence="1">
    <location>
        <begin position="175"/>
        <end position="195"/>
    </location>
</feature>
<keyword evidence="1" id="KW-0812">Transmembrane</keyword>
<feature type="transmembrane region" description="Helical" evidence="1">
    <location>
        <begin position="62"/>
        <end position="82"/>
    </location>
</feature>
<dbReference type="AlphaFoldDB" id="A0A1C7D6Z9"/>
<feature type="transmembrane region" description="Helical" evidence="1">
    <location>
        <begin position="432"/>
        <end position="458"/>
    </location>
</feature>
<sequence>MSYAVARSAFGADMSRYARSKSLWLMLLAAPVAARFMISPEEGEGFAIAIDNQLPVLNSGVMGIWLGIVVSVIVMPIAYIYLRASPTRRRPWQVVETSPASMVSVSLGRFAADSAVLLAMLAALSLAGIYLGWMMVSGAFEPLRIFALTWLVAGPTFLAVAAIRTLFDARPWLRGAAGDVAFFFIWMASLVYGSVNAQLDSGFLNNLGDIGGAVRPLVEGGPPGAQGFAIGTTQVDPGRVELDVARGIGAEGYLASRAAWVGLAVLIAGFAGLVYRPHTDKPRKQRFAFLAKLSPGNLQPGAKPSATPAPHAAAPWIGLLLAEMRLIASGPLFPILAVAAALSGLAPDFRHVGSAAILLLLAFGLSSHAGRAEAKGLLALTATAAVQPMARRIAFVIAGTGIAAILAIPAVIASASAAPMLLILATGASASLIAAALSALTGSAFVARLVLLIVWYGYFAS</sequence>
<proteinExistence type="predicted"/>
<evidence type="ECO:0000313" key="2">
    <source>
        <dbReference type="EMBL" id="ANU07250.1"/>
    </source>
</evidence>
<evidence type="ECO:0008006" key="4">
    <source>
        <dbReference type="Google" id="ProtNLM"/>
    </source>
</evidence>
<feature type="transmembrane region" description="Helical" evidence="1">
    <location>
        <begin position="393"/>
        <end position="412"/>
    </location>
</feature>
<feature type="transmembrane region" description="Helical" evidence="1">
    <location>
        <begin position="352"/>
        <end position="372"/>
    </location>
</feature>
<feature type="transmembrane region" description="Helical" evidence="1">
    <location>
        <begin position="326"/>
        <end position="346"/>
    </location>
</feature>
<dbReference type="STRING" id="645517.A6F65_00940"/>
<feature type="transmembrane region" description="Helical" evidence="1">
    <location>
        <begin position="145"/>
        <end position="163"/>
    </location>
</feature>
<feature type="transmembrane region" description="Helical" evidence="1">
    <location>
        <begin position="258"/>
        <end position="275"/>
    </location>
</feature>
<dbReference type="EMBL" id="CP016545">
    <property type="protein sequence ID" value="ANU07250.1"/>
    <property type="molecule type" value="Genomic_DNA"/>
</dbReference>
<keyword evidence="3" id="KW-1185">Reference proteome</keyword>
<keyword evidence="1" id="KW-0472">Membrane</keyword>
<dbReference type="Proteomes" id="UP000092698">
    <property type="component" value="Chromosome"/>
</dbReference>
<protein>
    <recommendedName>
        <fullName evidence="4">ABC-2 family transporter protein</fullName>
    </recommendedName>
</protein>
<dbReference type="OrthoDB" id="7556427at2"/>
<dbReference type="KEGG" id="anh:A6F65_00940"/>
<gene>
    <name evidence="2" type="ORF">A6F65_00940</name>
</gene>
<feature type="transmembrane region" description="Helical" evidence="1">
    <location>
        <begin position="110"/>
        <end position="133"/>
    </location>
</feature>
<dbReference type="RefSeq" id="WP_067786372.1">
    <property type="nucleotide sequence ID" value="NZ_CP016545.1"/>
</dbReference>
<evidence type="ECO:0000256" key="1">
    <source>
        <dbReference type="SAM" id="Phobius"/>
    </source>
</evidence>
<evidence type="ECO:0000313" key="3">
    <source>
        <dbReference type="Proteomes" id="UP000092698"/>
    </source>
</evidence>